<feature type="compositionally biased region" description="Polar residues" evidence="1">
    <location>
        <begin position="338"/>
        <end position="356"/>
    </location>
</feature>
<evidence type="ECO:0000313" key="2">
    <source>
        <dbReference type="EMBL" id="KAK1791507.1"/>
    </source>
</evidence>
<evidence type="ECO:0000256" key="1">
    <source>
        <dbReference type="SAM" id="MobiDB-lite"/>
    </source>
</evidence>
<name>A0AAD9DTU0_9TELE</name>
<dbReference type="EMBL" id="JAROKS010000020">
    <property type="protein sequence ID" value="KAK1791507.1"/>
    <property type="molecule type" value="Genomic_DNA"/>
</dbReference>
<protein>
    <submittedName>
        <fullName evidence="2">Uncharacterized protein</fullName>
    </submittedName>
</protein>
<accession>A0AAD9DTU0</accession>
<feature type="region of interest" description="Disordered" evidence="1">
    <location>
        <begin position="329"/>
        <end position="361"/>
    </location>
</feature>
<proteinExistence type="predicted"/>
<gene>
    <name evidence="2" type="ORF">P4O66_013504</name>
</gene>
<dbReference type="AlphaFoldDB" id="A0AAD9DTU0"/>
<sequence>MRGDSGARGSRHGCTGQYARRYDLPGETGTGARTFTDLHCFLPVPRIAFPQLSLVTAPRQSRAFVRVHPWGVPEWARCMLGVSEGEGSVGLDGRVRFRSAERKCSALPSFCGEAACFVRVAGPSTKQPQISPRRRCDSAVIQQQHGRHQRNGSLIADERLVIAYACGPRYVESRFVRLSRSWIAQCYTRLLGKLPISKPSRGIWLAPAPGSGVLWHPGVLGWPVWPFVQEVAPECGSSCPPGLSRLGMAPHATAGETTRQGQSARLPGMLQTLLRFLEQFPTWLKTNACCSAVRPSAVLDVVMSWLSCTDLTALSLSVRPETHALQLSATRRQRSSDEFNQQEQQTTICSGTSQTTSRKHQQDHVEIPTISNSAILAFFVTLLPTPLSTTTTPNPPTLVSP</sequence>
<keyword evidence="3" id="KW-1185">Reference proteome</keyword>
<organism evidence="2 3">
    <name type="scientific">Electrophorus voltai</name>
    <dbReference type="NCBI Taxonomy" id="2609070"/>
    <lineage>
        <taxon>Eukaryota</taxon>
        <taxon>Metazoa</taxon>
        <taxon>Chordata</taxon>
        <taxon>Craniata</taxon>
        <taxon>Vertebrata</taxon>
        <taxon>Euteleostomi</taxon>
        <taxon>Actinopterygii</taxon>
        <taxon>Neopterygii</taxon>
        <taxon>Teleostei</taxon>
        <taxon>Ostariophysi</taxon>
        <taxon>Gymnotiformes</taxon>
        <taxon>Gymnotoidei</taxon>
        <taxon>Gymnotidae</taxon>
        <taxon>Electrophorus</taxon>
    </lineage>
</organism>
<comment type="caution">
    <text evidence="2">The sequence shown here is derived from an EMBL/GenBank/DDBJ whole genome shotgun (WGS) entry which is preliminary data.</text>
</comment>
<evidence type="ECO:0000313" key="3">
    <source>
        <dbReference type="Proteomes" id="UP001239994"/>
    </source>
</evidence>
<reference evidence="2" key="1">
    <citation type="submission" date="2023-03" db="EMBL/GenBank/DDBJ databases">
        <title>Electrophorus voltai genome.</title>
        <authorList>
            <person name="Bian C."/>
        </authorList>
    </citation>
    <scope>NUCLEOTIDE SEQUENCE</scope>
    <source>
        <strain evidence="2">CB-2022</strain>
        <tissue evidence="2">Muscle</tissue>
    </source>
</reference>
<dbReference type="Proteomes" id="UP001239994">
    <property type="component" value="Unassembled WGS sequence"/>
</dbReference>